<accession>A0A1E5T8P1</accession>
<dbReference type="Proteomes" id="UP000095713">
    <property type="component" value="Unassembled WGS sequence"/>
</dbReference>
<dbReference type="EMBL" id="MDJD01000044">
    <property type="protein sequence ID" value="OEK07749.1"/>
    <property type="molecule type" value="Genomic_DNA"/>
</dbReference>
<gene>
    <name evidence="1" type="ORF">A8C32_16725</name>
</gene>
<protein>
    <recommendedName>
        <fullName evidence="3">Lipoprotein</fullName>
    </recommendedName>
</protein>
<name>A0A1E5T8P1_9FLAO</name>
<evidence type="ECO:0000313" key="2">
    <source>
        <dbReference type="Proteomes" id="UP000095713"/>
    </source>
</evidence>
<evidence type="ECO:0008006" key="3">
    <source>
        <dbReference type="Google" id="ProtNLM"/>
    </source>
</evidence>
<sequence length="221" mass="25873">MLLLIIVKFCKDKEPHTDDGNNPTYAAPKKIIPINKGIDLFKEYHKNRTKLIEPHLRRLYNDSSFIDTKFVWYSLDEIKEYIAYIEKVQKTNPSYNVTGIRLYYGAYSNKHEKFPNQQTFFMVPTMKSEKQDPKHNNMNHIPFYIEYEKGGNPIKGNFVAMDELMLDYNKKERLNPYLKSNQQEGNFSLNISRLFSSTALNNAITSLVYNESEASPPPRNN</sequence>
<keyword evidence="2" id="KW-1185">Reference proteome</keyword>
<comment type="caution">
    <text evidence="1">The sequence shown here is derived from an EMBL/GenBank/DDBJ whole genome shotgun (WGS) entry which is preliminary data.</text>
</comment>
<dbReference type="STRING" id="1849968.A8C32_16725"/>
<evidence type="ECO:0000313" key="1">
    <source>
        <dbReference type="EMBL" id="OEK07749.1"/>
    </source>
</evidence>
<dbReference type="AlphaFoldDB" id="A0A1E5T8P1"/>
<reference evidence="1 2" key="1">
    <citation type="submission" date="2016-05" db="EMBL/GenBank/DDBJ databases">
        <title>Draft Genome Sequence of Algibacter sp. Strain SK-16 Isolated from the Surface Water of Aburatsubo Inlet.</title>
        <authorList>
            <person name="Wong S.-K."/>
            <person name="Yoshizawa S."/>
            <person name="Nakajima Y."/>
            <person name="Ogura Y."/>
            <person name="Tetsuya H."/>
            <person name="Hamasaki K."/>
        </authorList>
    </citation>
    <scope>NUCLEOTIDE SEQUENCE [LARGE SCALE GENOMIC DNA]</scope>
    <source>
        <strain evidence="1 2">SK-16</strain>
    </source>
</reference>
<organism evidence="1 2">
    <name type="scientific">Flavivirga aquatica</name>
    <dbReference type="NCBI Taxonomy" id="1849968"/>
    <lineage>
        <taxon>Bacteria</taxon>
        <taxon>Pseudomonadati</taxon>
        <taxon>Bacteroidota</taxon>
        <taxon>Flavobacteriia</taxon>
        <taxon>Flavobacteriales</taxon>
        <taxon>Flavobacteriaceae</taxon>
        <taxon>Flavivirga</taxon>
    </lineage>
</organism>
<proteinExistence type="predicted"/>